<evidence type="ECO:0000259" key="15">
    <source>
        <dbReference type="Pfam" id="PF00593"/>
    </source>
</evidence>
<dbReference type="Gene3D" id="2.40.170.20">
    <property type="entry name" value="TonB-dependent receptor, beta-barrel domain"/>
    <property type="match status" value="1"/>
</dbReference>
<geneLocation type="plasmid" evidence="17">
    <name>p-HB236076</name>
</geneLocation>
<accession>A0AB39HJY8</accession>
<keyword evidence="14" id="KW-0732">Signal</keyword>
<evidence type="ECO:0000256" key="1">
    <source>
        <dbReference type="ARBA" id="ARBA00004571"/>
    </source>
</evidence>
<evidence type="ECO:0000256" key="11">
    <source>
        <dbReference type="PROSITE-ProRule" id="PRU01360"/>
    </source>
</evidence>
<dbReference type="EMBL" id="CP162602">
    <property type="protein sequence ID" value="XDK26890.1"/>
    <property type="molecule type" value="Genomic_DNA"/>
</dbReference>
<dbReference type="PROSITE" id="PS00430">
    <property type="entry name" value="TONB_DEPENDENT_REC_1"/>
    <property type="match status" value="1"/>
</dbReference>
<protein>
    <submittedName>
        <fullName evidence="17">TonB-dependent receptor</fullName>
    </submittedName>
</protein>
<dbReference type="GO" id="GO:0009279">
    <property type="term" value="C:cell outer membrane"/>
    <property type="evidence" value="ECO:0007669"/>
    <property type="project" value="UniProtKB-SubCell"/>
</dbReference>
<feature type="domain" description="TonB-dependent receptor-like beta-barrel" evidence="15">
    <location>
        <begin position="271"/>
        <end position="659"/>
    </location>
</feature>
<evidence type="ECO:0000313" key="17">
    <source>
        <dbReference type="EMBL" id="XDK26890.1"/>
    </source>
</evidence>
<keyword evidence="6" id="KW-0408">Iron</keyword>
<dbReference type="PANTHER" id="PTHR32552">
    <property type="entry name" value="FERRICHROME IRON RECEPTOR-RELATED"/>
    <property type="match status" value="1"/>
</dbReference>
<keyword evidence="4" id="KW-0410">Iron transport</keyword>
<sequence length="693" mass="74904">MKLRSSQVAIKVSPLAIAVASALFTGAVITPSAQAKTADQTLDTITVTGEKMGRSLQETTSAVTVITEDDLAHSNETVSDIATSAPNVNYEGFGNLAIRGVSGSGAALGGVAFYTGSKSRISTVIDGDSSAWSGYSYLSSGIWDTKQVEVLRGPQSMTQGTNSIGGALVVETNDPTFDWESAVRVGAERYENSNTTQNLAVMVSGPIIDDELAFRIAFDGEKGDTWLNYAQANTELDDGPDVEALQNSNLRAKFLWQPSDMPKLQAKLTLTNSRSQGEFTSWANDSDSGFSTQTQTLGDGSAWDDVRLQNSDQSGIATDIDYAVSDRTTNSTHLSYRYTNIYFYTYPSASVTLDQGLHKINFENRTLYKGETFDGLLGVYLSREEEKLNISGTSSIGADGTTNTAAIYGQGGYDVTDDLQVTLGARVQHDAIDRDFSGSNARFSTSYDEGVDDTVLLPKLALSYALSPRTTWGASVQRGYNAGGGGAEFSTGDYDYYTFEKETSISYETGIKSQLSANLNVAANLFYNDFDGYQAYTDGYIVNIDKAHTYGAELEAKYWATADLELRSSMGLLSSKVDNSDSSSLGDELTFAPDFNASLGFTQYLTDNLSLGGNVNYVGEYYSDVANSEDLTAGDYTTANVKLQYLYGPLTFDAYVNNLTDEDVVYFKQNSGTSYRASVGQTRTMGLMVTYKM</sequence>
<dbReference type="PANTHER" id="PTHR32552:SF81">
    <property type="entry name" value="TONB-DEPENDENT OUTER MEMBRANE RECEPTOR"/>
    <property type="match status" value="1"/>
</dbReference>
<feature type="signal peptide" evidence="14">
    <location>
        <begin position="1"/>
        <end position="35"/>
    </location>
</feature>
<keyword evidence="17" id="KW-0614">Plasmid</keyword>
<evidence type="ECO:0000256" key="12">
    <source>
        <dbReference type="PROSITE-ProRule" id="PRU10143"/>
    </source>
</evidence>
<comment type="similarity">
    <text evidence="11 13">Belongs to the TonB-dependent receptor family.</text>
</comment>
<keyword evidence="8 12" id="KW-0798">TonB box</keyword>
<feature type="short sequence motif" description="TonB box" evidence="12">
    <location>
        <begin position="44"/>
        <end position="50"/>
    </location>
</feature>
<dbReference type="AlphaFoldDB" id="A0AB39HJY8"/>
<keyword evidence="9 11" id="KW-0472">Membrane</keyword>
<name>A0AB39HJY8_9VIBR</name>
<keyword evidence="5 11" id="KW-0812">Transmembrane</keyword>
<dbReference type="RefSeq" id="WP_306099804.1">
    <property type="nucleotide sequence ID" value="NZ_CP162602.1"/>
</dbReference>
<organism evidence="17">
    <name type="scientific">Vibrio sp. HB236076</name>
    <dbReference type="NCBI Taxonomy" id="3232307"/>
    <lineage>
        <taxon>Bacteria</taxon>
        <taxon>Pseudomonadati</taxon>
        <taxon>Pseudomonadota</taxon>
        <taxon>Gammaproteobacteria</taxon>
        <taxon>Vibrionales</taxon>
        <taxon>Vibrionaceae</taxon>
        <taxon>Vibrio</taxon>
    </lineage>
</organism>
<dbReference type="InterPro" id="IPR000531">
    <property type="entry name" value="Beta-barrel_TonB"/>
</dbReference>
<feature type="domain" description="TonB-dependent receptor plug" evidence="16">
    <location>
        <begin position="56"/>
        <end position="167"/>
    </location>
</feature>
<keyword evidence="17" id="KW-0675">Receptor</keyword>
<evidence type="ECO:0000256" key="4">
    <source>
        <dbReference type="ARBA" id="ARBA00022496"/>
    </source>
</evidence>
<evidence type="ECO:0000256" key="5">
    <source>
        <dbReference type="ARBA" id="ARBA00022692"/>
    </source>
</evidence>
<dbReference type="GO" id="GO:0006826">
    <property type="term" value="P:iron ion transport"/>
    <property type="evidence" value="ECO:0007669"/>
    <property type="project" value="UniProtKB-KW"/>
</dbReference>
<dbReference type="InterPro" id="IPR010916">
    <property type="entry name" value="TonB_box_CS"/>
</dbReference>
<evidence type="ECO:0000256" key="10">
    <source>
        <dbReference type="ARBA" id="ARBA00023237"/>
    </source>
</evidence>
<dbReference type="SUPFAM" id="SSF56935">
    <property type="entry name" value="Porins"/>
    <property type="match status" value="1"/>
</dbReference>
<evidence type="ECO:0000256" key="6">
    <source>
        <dbReference type="ARBA" id="ARBA00023004"/>
    </source>
</evidence>
<keyword evidence="7" id="KW-0406">Ion transport</keyword>
<evidence type="ECO:0000256" key="8">
    <source>
        <dbReference type="ARBA" id="ARBA00023077"/>
    </source>
</evidence>
<dbReference type="InterPro" id="IPR036942">
    <property type="entry name" value="Beta-barrel_TonB_sf"/>
</dbReference>
<evidence type="ECO:0000256" key="14">
    <source>
        <dbReference type="SAM" id="SignalP"/>
    </source>
</evidence>
<comment type="subcellular location">
    <subcellularLocation>
        <location evidence="1 11">Cell outer membrane</location>
        <topology evidence="1 11">Multi-pass membrane protein</topology>
    </subcellularLocation>
</comment>
<keyword evidence="2 11" id="KW-0813">Transport</keyword>
<feature type="chain" id="PRO_5044197744" evidence="14">
    <location>
        <begin position="36"/>
        <end position="693"/>
    </location>
</feature>
<reference evidence="17" key="1">
    <citation type="submission" date="2024-07" db="EMBL/GenBank/DDBJ databases">
        <title>Genome Analysis of a Potential Novel Vibrio Species Secreting pH- and Thermo-stable Alginate Lyase and its Application in Producing Alginate Oligosaccharides.</title>
        <authorList>
            <person name="Huang H."/>
            <person name="Bao K."/>
        </authorList>
    </citation>
    <scope>NUCLEOTIDE SEQUENCE</scope>
    <source>
        <strain evidence="17">HB236076</strain>
        <plasmid evidence="17">p-HB236076</plasmid>
    </source>
</reference>
<keyword evidence="3 11" id="KW-1134">Transmembrane beta strand</keyword>
<evidence type="ECO:0000256" key="7">
    <source>
        <dbReference type="ARBA" id="ARBA00023065"/>
    </source>
</evidence>
<evidence type="ECO:0000256" key="2">
    <source>
        <dbReference type="ARBA" id="ARBA00022448"/>
    </source>
</evidence>
<gene>
    <name evidence="17" type="ORF">AB0763_13990</name>
</gene>
<proteinExistence type="inferred from homology"/>
<dbReference type="InterPro" id="IPR039426">
    <property type="entry name" value="TonB-dep_rcpt-like"/>
</dbReference>
<dbReference type="InterPro" id="IPR012910">
    <property type="entry name" value="Plug_dom"/>
</dbReference>
<evidence type="ECO:0000256" key="9">
    <source>
        <dbReference type="ARBA" id="ARBA00023136"/>
    </source>
</evidence>
<evidence type="ECO:0000259" key="16">
    <source>
        <dbReference type="Pfam" id="PF07715"/>
    </source>
</evidence>
<evidence type="ECO:0000256" key="3">
    <source>
        <dbReference type="ARBA" id="ARBA00022452"/>
    </source>
</evidence>
<keyword evidence="10 11" id="KW-0998">Cell outer membrane</keyword>
<dbReference type="KEGG" id="vih:AB0763_13990"/>
<evidence type="ECO:0000256" key="13">
    <source>
        <dbReference type="RuleBase" id="RU003357"/>
    </source>
</evidence>
<dbReference type="Pfam" id="PF07715">
    <property type="entry name" value="Plug"/>
    <property type="match status" value="1"/>
</dbReference>
<dbReference type="PROSITE" id="PS52016">
    <property type="entry name" value="TONB_DEPENDENT_REC_3"/>
    <property type="match status" value="1"/>
</dbReference>
<dbReference type="Pfam" id="PF00593">
    <property type="entry name" value="TonB_dep_Rec_b-barrel"/>
    <property type="match status" value="1"/>
</dbReference>